<dbReference type="Proteomes" id="UP001569414">
    <property type="component" value="Unassembled WGS sequence"/>
</dbReference>
<comment type="caution">
    <text evidence="1">The sequence shown here is derived from an EMBL/GenBank/DDBJ whole genome shotgun (WGS) entry which is preliminary data.</text>
</comment>
<proteinExistence type="predicted"/>
<dbReference type="EMBL" id="JBGMEL010000003">
    <property type="protein sequence ID" value="MFA0789840.1"/>
    <property type="molecule type" value="Genomic_DNA"/>
</dbReference>
<keyword evidence="2" id="KW-1185">Reference proteome</keyword>
<organism evidence="1 2">
    <name type="scientific">Microbulbifer echini</name>
    <dbReference type="NCBI Taxonomy" id="1529067"/>
    <lineage>
        <taxon>Bacteria</taxon>
        <taxon>Pseudomonadati</taxon>
        <taxon>Pseudomonadota</taxon>
        <taxon>Gammaproteobacteria</taxon>
        <taxon>Cellvibrionales</taxon>
        <taxon>Microbulbiferaceae</taxon>
        <taxon>Microbulbifer</taxon>
    </lineage>
</organism>
<gene>
    <name evidence="1" type="ORF">ACCI51_04730</name>
</gene>
<dbReference type="RefSeq" id="WP_299584617.1">
    <property type="nucleotide sequence ID" value="NZ_JBGMEL010000003.1"/>
</dbReference>
<reference evidence="1 2" key="1">
    <citation type="submission" date="2024-08" db="EMBL/GenBank/DDBJ databases">
        <authorList>
            <person name="Ishaq N."/>
        </authorList>
    </citation>
    <scope>NUCLEOTIDE SEQUENCE [LARGE SCALE GENOMIC DNA]</scope>
    <source>
        <strain evidence="1 2">JCM 30400</strain>
    </source>
</reference>
<evidence type="ECO:0000313" key="1">
    <source>
        <dbReference type="EMBL" id="MFA0789840.1"/>
    </source>
</evidence>
<protein>
    <submittedName>
        <fullName evidence="1">Uncharacterized protein</fullName>
    </submittedName>
</protein>
<evidence type="ECO:0000313" key="2">
    <source>
        <dbReference type="Proteomes" id="UP001569414"/>
    </source>
</evidence>
<name>A0ABV4NKH5_9GAMM</name>
<sequence>MEGRFGQAYAVFALEFGPSEIMTAYDVGKSGMGLIMSVPEYIEVNQHITAICELK</sequence>
<accession>A0ABV4NKH5</accession>